<evidence type="ECO:0000313" key="2">
    <source>
        <dbReference type="Proteomes" id="UP000499080"/>
    </source>
</evidence>
<reference evidence="1 2" key="1">
    <citation type="journal article" date="2019" name="Sci. Rep.">
        <title>Orb-weaving spider Araneus ventricosus genome elucidates the spidroin gene catalogue.</title>
        <authorList>
            <person name="Kono N."/>
            <person name="Nakamura H."/>
            <person name="Ohtoshi R."/>
            <person name="Moran D.A.P."/>
            <person name="Shinohara A."/>
            <person name="Yoshida Y."/>
            <person name="Fujiwara M."/>
            <person name="Mori M."/>
            <person name="Tomita M."/>
            <person name="Arakawa K."/>
        </authorList>
    </citation>
    <scope>NUCLEOTIDE SEQUENCE [LARGE SCALE GENOMIC DNA]</scope>
</reference>
<dbReference type="InterPro" id="IPR020338">
    <property type="entry name" value="SMN_gemin7"/>
</dbReference>
<evidence type="ECO:0000313" key="1">
    <source>
        <dbReference type="EMBL" id="GBN67984.1"/>
    </source>
</evidence>
<organism evidence="1 2">
    <name type="scientific">Araneus ventricosus</name>
    <name type="common">Orbweaver spider</name>
    <name type="synonym">Epeira ventricosa</name>
    <dbReference type="NCBI Taxonomy" id="182803"/>
    <lineage>
        <taxon>Eukaryota</taxon>
        <taxon>Metazoa</taxon>
        <taxon>Ecdysozoa</taxon>
        <taxon>Arthropoda</taxon>
        <taxon>Chelicerata</taxon>
        <taxon>Arachnida</taxon>
        <taxon>Araneae</taxon>
        <taxon>Araneomorphae</taxon>
        <taxon>Entelegynae</taxon>
        <taxon>Araneoidea</taxon>
        <taxon>Araneidae</taxon>
        <taxon>Araneus</taxon>
    </lineage>
</organism>
<name>A0A4Y2QX25_ARAVE</name>
<dbReference type="Pfam" id="PF11095">
    <property type="entry name" value="Gemin7"/>
    <property type="match status" value="1"/>
</dbReference>
<keyword evidence="2" id="KW-1185">Reference proteome</keyword>
<sequence length="120" mass="13574">MLYANSPGPQNFIAAEGFIAASDIVARFYMYEMFDEKEKCKQLQRAELRESYLRSLAALANCPVRIFMRNGAPFNGVHKATHPNRSHSIIQEAELPSGKVPYALVRNEEVSAMTFTMENK</sequence>
<proteinExistence type="predicted"/>
<gene>
    <name evidence="1" type="ORF">AVEN_71089_1</name>
</gene>
<comment type="caution">
    <text evidence="1">The sequence shown here is derived from an EMBL/GenBank/DDBJ whole genome shotgun (WGS) entry which is preliminary data.</text>
</comment>
<dbReference type="EMBL" id="BGPR01015094">
    <property type="protein sequence ID" value="GBN67984.1"/>
    <property type="molecule type" value="Genomic_DNA"/>
</dbReference>
<dbReference type="GO" id="GO:0034719">
    <property type="term" value="C:SMN-Sm protein complex"/>
    <property type="evidence" value="ECO:0007669"/>
    <property type="project" value="InterPro"/>
</dbReference>
<dbReference type="AlphaFoldDB" id="A0A4Y2QX25"/>
<dbReference type="Gene3D" id="2.30.30.100">
    <property type="match status" value="1"/>
</dbReference>
<protein>
    <submittedName>
        <fullName evidence="1">Uncharacterized protein</fullName>
    </submittedName>
</protein>
<dbReference type="Proteomes" id="UP000499080">
    <property type="component" value="Unassembled WGS sequence"/>
</dbReference>
<accession>A0A4Y2QX25</accession>
<dbReference type="OrthoDB" id="70763at2759"/>